<dbReference type="RefSeq" id="WP_380888270.1">
    <property type="nucleotide sequence ID" value="NZ_JBHUDY010000001.1"/>
</dbReference>
<feature type="domain" description="Calcineurin-like phosphoesterase" evidence="1">
    <location>
        <begin position="24"/>
        <end position="215"/>
    </location>
</feature>
<sequence>MVLKLLRRAIEPAQATARVPDGVRVYAIGDIHGRLDLLDQLLFRIDADERARGPARSEIIFLGDLVDRGPNSAGVVQRALELKRSGRPVRLLMGNHEEVFLKALKGSLEALKFFVKIGGRATILSYGFDESEYERLDYEELLPALIDRVPAEHVAFLESLENQIAIGDYLFVHAGIRPRVPFDQQVGGDLRWIRSDFLDFRGDHGAVIVHGHTITDDVEERPNRIGIDTGAFASGRLTALGLEAGERWYLST</sequence>
<reference evidence="3" key="1">
    <citation type="journal article" date="2019" name="Int. J. Syst. Evol. Microbiol.">
        <title>The Global Catalogue of Microorganisms (GCM) 10K type strain sequencing project: providing services to taxonomists for standard genome sequencing and annotation.</title>
        <authorList>
            <consortium name="The Broad Institute Genomics Platform"/>
            <consortium name="The Broad Institute Genome Sequencing Center for Infectious Disease"/>
            <person name="Wu L."/>
            <person name="Ma J."/>
        </authorList>
    </citation>
    <scope>NUCLEOTIDE SEQUENCE [LARGE SCALE GENOMIC DNA]</scope>
    <source>
        <strain evidence="3">CGMCC 1.16275</strain>
    </source>
</reference>
<dbReference type="EC" id="3.1.-.-" evidence="2"/>
<proteinExistence type="predicted"/>
<comment type="caution">
    <text evidence="2">The sequence shown here is derived from an EMBL/GenBank/DDBJ whole genome shotgun (WGS) entry which is preliminary data.</text>
</comment>
<dbReference type="GO" id="GO:0016787">
    <property type="term" value="F:hydrolase activity"/>
    <property type="evidence" value="ECO:0007669"/>
    <property type="project" value="UniProtKB-KW"/>
</dbReference>
<organism evidence="2 3">
    <name type="scientific">Sphingomonas tabacisoli</name>
    <dbReference type="NCBI Taxonomy" id="2249466"/>
    <lineage>
        <taxon>Bacteria</taxon>
        <taxon>Pseudomonadati</taxon>
        <taxon>Pseudomonadota</taxon>
        <taxon>Alphaproteobacteria</taxon>
        <taxon>Sphingomonadales</taxon>
        <taxon>Sphingomonadaceae</taxon>
        <taxon>Sphingomonas</taxon>
    </lineage>
</organism>
<dbReference type="InterPro" id="IPR050126">
    <property type="entry name" value="Ap4A_hydrolase"/>
</dbReference>
<dbReference type="SUPFAM" id="SSF56300">
    <property type="entry name" value="Metallo-dependent phosphatases"/>
    <property type="match status" value="1"/>
</dbReference>
<evidence type="ECO:0000313" key="3">
    <source>
        <dbReference type="Proteomes" id="UP001597115"/>
    </source>
</evidence>
<dbReference type="Pfam" id="PF00149">
    <property type="entry name" value="Metallophos"/>
    <property type="match status" value="1"/>
</dbReference>
<protein>
    <submittedName>
        <fullName evidence="2">Metallophosphoesterase family protein</fullName>
        <ecNumber evidence="2">3.1.-.-</ecNumber>
    </submittedName>
</protein>
<dbReference type="PANTHER" id="PTHR42850:SF4">
    <property type="entry name" value="ZINC-DEPENDENT ENDOPOLYPHOSPHATASE"/>
    <property type="match status" value="1"/>
</dbReference>
<gene>
    <name evidence="2" type="ORF">ACFSCW_07730</name>
</gene>
<dbReference type="PANTHER" id="PTHR42850">
    <property type="entry name" value="METALLOPHOSPHOESTERASE"/>
    <property type="match status" value="1"/>
</dbReference>
<dbReference type="InterPro" id="IPR004843">
    <property type="entry name" value="Calcineurin-like_PHP"/>
</dbReference>
<dbReference type="InterPro" id="IPR029052">
    <property type="entry name" value="Metallo-depent_PP-like"/>
</dbReference>
<evidence type="ECO:0000313" key="2">
    <source>
        <dbReference type="EMBL" id="MFD1611686.1"/>
    </source>
</evidence>
<evidence type="ECO:0000259" key="1">
    <source>
        <dbReference type="Pfam" id="PF00149"/>
    </source>
</evidence>
<accession>A0ABW4I2L0</accession>
<name>A0ABW4I2L0_9SPHN</name>
<dbReference type="EMBL" id="JBHUDY010000001">
    <property type="protein sequence ID" value="MFD1611686.1"/>
    <property type="molecule type" value="Genomic_DNA"/>
</dbReference>
<keyword evidence="3" id="KW-1185">Reference proteome</keyword>
<dbReference type="Proteomes" id="UP001597115">
    <property type="component" value="Unassembled WGS sequence"/>
</dbReference>
<keyword evidence="2" id="KW-0378">Hydrolase</keyword>
<dbReference type="Gene3D" id="3.60.21.10">
    <property type="match status" value="1"/>
</dbReference>
<dbReference type="CDD" id="cd00144">
    <property type="entry name" value="MPP_PPP_family"/>
    <property type="match status" value="1"/>
</dbReference>